<keyword evidence="3" id="KW-0963">Cytoplasm</keyword>
<evidence type="ECO:0000256" key="6">
    <source>
        <dbReference type="ARBA" id="ARBA00022723"/>
    </source>
</evidence>
<dbReference type="GO" id="GO:0004826">
    <property type="term" value="F:phenylalanine-tRNA ligase activity"/>
    <property type="evidence" value="ECO:0007669"/>
    <property type="project" value="UniProtKB-EC"/>
</dbReference>
<dbReference type="InterPro" id="IPR036690">
    <property type="entry name" value="Fdx_antiC-bd_sf"/>
</dbReference>
<dbReference type="GO" id="GO:0005737">
    <property type="term" value="C:cytoplasm"/>
    <property type="evidence" value="ECO:0007669"/>
    <property type="project" value="UniProtKB-SubCell"/>
</dbReference>
<protein>
    <submittedName>
        <fullName evidence="14">Phenylalanine--tRNA ligase beta subunit</fullName>
        <ecNumber evidence="14">6.1.1.20</ecNumber>
    </submittedName>
</protein>
<dbReference type="PROSITE" id="PS51447">
    <property type="entry name" value="FDX_ACB"/>
    <property type="match status" value="1"/>
</dbReference>
<evidence type="ECO:0000256" key="8">
    <source>
        <dbReference type="ARBA" id="ARBA00022840"/>
    </source>
</evidence>
<keyword evidence="8" id="KW-0067">ATP-binding</keyword>
<keyword evidence="9" id="KW-0460">Magnesium</keyword>
<comment type="subcellular location">
    <subcellularLocation>
        <location evidence="2">Cytoplasm</location>
    </subcellularLocation>
</comment>
<evidence type="ECO:0000313" key="14">
    <source>
        <dbReference type="EMBL" id="MPN14379.1"/>
    </source>
</evidence>
<keyword evidence="7" id="KW-0547">Nucleotide-binding</keyword>
<keyword evidence="12" id="KW-0030">Aminoacyl-tRNA synthetase</keyword>
<name>A0A645FM04_9ZZZZ</name>
<dbReference type="Gene3D" id="3.30.930.10">
    <property type="entry name" value="Bira Bifunctional Protein, Domain 2"/>
    <property type="match status" value="1"/>
</dbReference>
<dbReference type="GO" id="GO:0000049">
    <property type="term" value="F:tRNA binding"/>
    <property type="evidence" value="ECO:0007669"/>
    <property type="project" value="UniProtKB-KW"/>
</dbReference>
<evidence type="ECO:0000256" key="11">
    <source>
        <dbReference type="ARBA" id="ARBA00022917"/>
    </source>
</evidence>
<dbReference type="InterPro" id="IPR045864">
    <property type="entry name" value="aa-tRNA-synth_II/BPL/LPL"/>
</dbReference>
<gene>
    <name evidence="14" type="primary">pheT_51</name>
    <name evidence="14" type="ORF">SDC9_161706</name>
</gene>
<sequence>MLCGAMVGKRNEIAWNQGRDHIDFYDAKGVIELLLGRLGIADFKVAVANHYALHPGKSASFSLNEEILGYVGELHPHVANAFDLNRKVYIFELNVEVLARYAVLIGKYTALPKYPAISRDLALVLPEAVTASQVDEAIRMNAGELLSEVRLFDVYTGEQVPQGFKSLAFSLTFQSSDRTLTDSEIDGHYKNTVVYIEETFGAKLRS</sequence>
<evidence type="ECO:0000256" key="1">
    <source>
        <dbReference type="ARBA" id="ARBA00001946"/>
    </source>
</evidence>
<proteinExistence type="predicted"/>
<dbReference type="InterPro" id="IPR041616">
    <property type="entry name" value="PheRS_beta_core"/>
</dbReference>
<keyword evidence="5 14" id="KW-0436">Ligase</keyword>
<dbReference type="FunFam" id="3.30.70.380:FF:000001">
    <property type="entry name" value="Phenylalanine--tRNA ligase beta subunit"/>
    <property type="match status" value="1"/>
</dbReference>
<evidence type="ECO:0000256" key="10">
    <source>
        <dbReference type="ARBA" id="ARBA00022884"/>
    </source>
</evidence>
<evidence type="ECO:0000256" key="7">
    <source>
        <dbReference type="ARBA" id="ARBA00022741"/>
    </source>
</evidence>
<feature type="domain" description="FDX-ACB" evidence="13">
    <location>
        <begin position="112"/>
        <end position="205"/>
    </location>
</feature>
<dbReference type="InterPro" id="IPR005121">
    <property type="entry name" value="Fdx_antiC-bd"/>
</dbReference>
<dbReference type="AlphaFoldDB" id="A0A645FM04"/>
<accession>A0A645FM04</accession>
<dbReference type="GO" id="GO:0005524">
    <property type="term" value="F:ATP binding"/>
    <property type="evidence" value="ECO:0007669"/>
    <property type="project" value="UniProtKB-KW"/>
</dbReference>
<comment type="cofactor">
    <cofactor evidence="1">
        <name>Mg(2+)</name>
        <dbReference type="ChEBI" id="CHEBI:18420"/>
    </cofactor>
</comment>
<keyword evidence="10" id="KW-0694">RNA-binding</keyword>
<evidence type="ECO:0000256" key="3">
    <source>
        <dbReference type="ARBA" id="ARBA00022490"/>
    </source>
</evidence>
<evidence type="ECO:0000256" key="5">
    <source>
        <dbReference type="ARBA" id="ARBA00022598"/>
    </source>
</evidence>
<dbReference type="EC" id="6.1.1.20" evidence="14"/>
<evidence type="ECO:0000256" key="12">
    <source>
        <dbReference type="ARBA" id="ARBA00023146"/>
    </source>
</evidence>
<reference evidence="14" key="1">
    <citation type="submission" date="2019-08" db="EMBL/GenBank/DDBJ databases">
        <authorList>
            <person name="Kucharzyk K."/>
            <person name="Murdoch R.W."/>
            <person name="Higgins S."/>
            <person name="Loffler F."/>
        </authorList>
    </citation>
    <scope>NUCLEOTIDE SEQUENCE</scope>
</reference>
<dbReference type="Pfam" id="PF03147">
    <property type="entry name" value="FDX-ACB"/>
    <property type="match status" value="1"/>
</dbReference>
<keyword evidence="6" id="KW-0479">Metal-binding</keyword>
<evidence type="ECO:0000256" key="4">
    <source>
        <dbReference type="ARBA" id="ARBA00022555"/>
    </source>
</evidence>
<dbReference type="SMART" id="SM00896">
    <property type="entry name" value="FDX-ACB"/>
    <property type="match status" value="1"/>
</dbReference>
<dbReference type="EMBL" id="VSSQ01060999">
    <property type="protein sequence ID" value="MPN14379.1"/>
    <property type="molecule type" value="Genomic_DNA"/>
</dbReference>
<dbReference type="GO" id="GO:0006412">
    <property type="term" value="P:translation"/>
    <property type="evidence" value="ECO:0007669"/>
    <property type="project" value="UniProtKB-KW"/>
</dbReference>
<keyword evidence="4" id="KW-0820">tRNA-binding</keyword>
<organism evidence="14">
    <name type="scientific">bioreactor metagenome</name>
    <dbReference type="NCBI Taxonomy" id="1076179"/>
    <lineage>
        <taxon>unclassified sequences</taxon>
        <taxon>metagenomes</taxon>
        <taxon>ecological metagenomes</taxon>
    </lineage>
</organism>
<evidence type="ECO:0000259" key="13">
    <source>
        <dbReference type="PROSITE" id="PS51447"/>
    </source>
</evidence>
<evidence type="ECO:0000256" key="9">
    <source>
        <dbReference type="ARBA" id="ARBA00022842"/>
    </source>
</evidence>
<dbReference type="Pfam" id="PF17759">
    <property type="entry name" value="tRNA_synthFbeta"/>
    <property type="match status" value="1"/>
</dbReference>
<comment type="caution">
    <text evidence="14">The sequence shown here is derived from an EMBL/GenBank/DDBJ whole genome shotgun (WGS) entry which is preliminary data.</text>
</comment>
<dbReference type="GO" id="GO:0046872">
    <property type="term" value="F:metal ion binding"/>
    <property type="evidence" value="ECO:0007669"/>
    <property type="project" value="UniProtKB-KW"/>
</dbReference>
<keyword evidence="11" id="KW-0648">Protein biosynthesis</keyword>
<evidence type="ECO:0000256" key="2">
    <source>
        <dbReference type="ARBA" id="ARBA00004496"/>
    </source>
</evidence>
<dbReference type="SUPFAM" id="SSF55681">
    <property type="entry name" value="Class II aaRS and biotin synthetases"/>
    <property type="match status" value="1"/>
</dbReference>
<dbReference type="SUPFAM" id="SSF54991">
    <property type="entry name" value="Anticodon-binding domain of PheRS"/>
    <property type="match status" value="1"/>
</dbReference>
<dbReference type="Gene3D" id="3.30.70.380">
    <property type="entry name" value="Ferrodoxin-fold anticodon-binding domain"/>
    <property type="match status" value="1"/>
</dbReference>